<sequence length="127" mass="14143">MRSKNKILITLILITLTTSLCAAGDTYHADLNDGSLLLLRAGHVNTDIIEGKPVQSAEPESMNYTVQSIEDSGKYYIVQFTGPTRSMWKQDIESKGASIYGYVPNNAFVMKMNESVKNQVYSLDFVK</sequence>
<comment type="caution">
    <text evidence="1">The sequence shown here is derived from an EMBL/GenBank/DDBJ whole genome shotgun (WGS) entry which is preliminary data.</text>
</comment>
<evidence type="ECO:0000313" key="1">
    <source>
        <dbReference type="EMBL" id="MCQ6962140.1"/>
    </source>
</evidence>
<gene>
    <name evidence="1" type="ORF">PV02_03090</name>
</gene>
<dbReference type="Proteomes" id="UP001206983">
    <property type="component" value="Unassembled WGS sequence"/>
</dbReference>
<accession>A0AAE3H9E7</accession>
<reference evidence="1 2" key="1">
    <citation type="journal article" date="2011" name="Appl. Environ. Microbiol.">
        <title>Methanogenic archaea isolated from Taiwan's Chelungpu fault.</title>
        <authorList>
            <person name="Wu S.Y."/>
            <person name="Lai M.C."/>
        </authorList>
    </citation>
    <scope>NUCLEOTIDE SEQUENCE [LARGE SCALE GENOMIC DNA]</scope>
    <source>
        <strain evidence="1 2">St545Mb</strain>
    </source>
</reference>
<evidence type="ECO:0000313" key="2">
    <source>
        <dbReference type="Proteomes" id="UP001206983"/>
    </source>
</evidence>
<organism evidence="1 2">
    <name type="scientific">Methanolobus chelungpuianus</name>
    <dbReference type="NCBI Taxonomy" id="502115"/>
    <lineage>
        <taxon>Archaea</taxon>
        <taxon>Methanobacteriati</taxon>
        <taxon>Methanobacteriota</taxon>
        <taxon>Stenosarchaea group</taxon>
        <taxon>Methanomicrobia</taxon>
        <taxon>Methanosarcinales</taxon>
        <taxon>Methanosarcinaceae</taxon>
        <taxon>Methanolobus</taxon>
    </lineage>
</organism>
<protein>
    <submittedName>
        <fullName evidence="1">Uncharacterized protein</fullName>
    </submittedName>
</protein>
<keyword evidence="2" id="KW-1185">Reference proteome</keyword>
<name>A0AAE3H9E7_9EURY</name>
<dbReference type="AlphaFoldDB" id="A0AAE3H9E7"/>
<dbReference type="EMBL" id="JTEO01000002">
    <property type="protein sequence ID" value="MCQ6962140.1"/>
    <property type="molecule type" value="Genomic_DNA"/>
</dbReference>
<proteinExistence type="predicted"/>
<dbReference type="RefSeq" id="WP_256621902.1">
    <property type="nucleotide sequence ID" value="NZ_JTEO01000002.1"/>
</dbReference>